<evidence type="ECO:0000256" key="5">
    <source>
        <dbReference type="ARBA" id="ARBA00022984"/>
    </source>
</evidence>
<dbReference type="InterPro" id="IPR002477">
    <property type="entry name" value="Peptidoglycan-bd-like"/>
</dbReference>
<protein>
    <submittedName>
        <fullName evidence="10">Murein L,D-transpeptidase YcbB/YkuD</fullName>
    </submittedName>
</protein>
<keyword evidence="11" id="KW-1185">Reference proteome</keyword>
<proteinExistence type="inferred from homology"/>
<dbReference type="UniPathway" id="UPA00219"/>
<dbReference type="GO" id="GO:0016740">
    <property type="term" value="F:transferase activity"/>
    <property type="evidence" value="ECO:0007669"/>
    <property type="project" value="UniProtKB-KW"/>
</dbReference>
<feature type="signal peptide" evidence="8">
    <location>
        <begin position="1"/>
        <end position="26"/>
    </location>
</feature>
<evidence type="ECO:0000259" key="9">
    <source>
        <dbReference type="PROSITE" id="PS52029"/>
    </source>
</evidence>
<evidence type="ECO:0000256" key="1">
    <source>
        <dbReference type="ARBA" id="ARBA00004752"/>
    </source>
</evidence>
<dbReference type="AlphaFoldDB" id="A0A2T0RN49"/>
<dbReference type="EMBL" id="PVTD01000006">
    <property type="protein sequence ID" value="PRY22614.1"/>
    <property type="molecule type" value="Genomic_DNA"/>
</dbReference>
<name>A0A2T0RN49_9RHOB</name>
<comment type="similarity">
    <text evidence="2">Belongs to the YkuD family.</text>
</comment>
<keyword evidence="6 7" id="KW-0961">Cell wall biogenesis/degradation</keyword>
<gene>
    <name evidence="10" type="ORF">CLV78_106155</name>
</gene>
<evidence type="ECO:0000256" key="2">
    <source>
        <dbReference type="ARBA" id="ARBA00005992"/>
    </source>
</evidence>
<dbReference type="Pfam" id="PF20142">
    <property type="entry name" value="Scaffold"/>
    <property type="match status" value="1"/>
</dbReference>
<evidence type="ECO:0000256" key="6">
    <source>
        <dbReference type="ARBA" id="ARBA00023316"/>
    </source>
</evidence>
<evidence type="ECO:0000313" key="11">
    <source>
        <dbReference type="Proteomes" id="UP000239480"/>
    </source>
</evidence>
<dbReference type="PANTHER" id="PTHR41533">
    <property type="entry name" value="L,D-TRANSPEPTIDASE HI_1667-RELATED"/>
    <property type="match status" value="1"/>
</dbReference>
<feature type="domain" description="L,D-TPase catalytic" evidence="9">
    <location>
        <begin position="306"/>
        <end position="484"/>
    </location>
</feature>
<dbReference type="Gene3D" id="1.10.101.10">
    <property type="entry name" value="PGBD-like superfamily/PGBD"/>
    <property type="match status" value="1"/>
</dbReference>
<dbReference type="Pfam" id="PF03734">
    <property type="entry name" value="YkuD"/>
    <property type="match status" value="1"/>
</dbReference>
<dbReference type="InterPro" id="IPR005490">
    <property type="entry name" value="LD_TPept_cat_dom"/>
</dbReference>
<dbReference type="InterPro" id="IPR045380">
    <property type="entry name" value="LD_TPept_scaffold_dom"/>
</dbReference>
<feature type="active site" description="Proton donor/acceptor" evidence="7">
    <location>
        <position position="436"/>
    </location>
</feature>
<evidence type="ECO:0000256" key="3">
    <source>
        <dbReference type="ARBA" id="ARBA00022679"/>
    </source>
</evidence>
<keyword evidence="5 7" id="KW-0573">Peptidoglycan synthesis</keyword>
<evidence type="ECO:0000256" key="8">
    <source>
        <dbReference type="SAM" id="SignalP"/>
    </source>
</evidence>
<dbReference type="SUPFAM" id="SSF141523">
    <property type="entry name" value="L,D-transpeptidase catalytic domain-like"/>
    <property type="match status" value="1"/>
</dbReference>
<dbReference type="InterPro" id="IPR052905">
    <property type="entry name" value="LD-transpeptidase_YkuD-like"/>
</dbReference>
<dbReference type="InterPro" id="IPR038063">
    <property type="entry name" value="Transpep_catalytic_dom"/>
</dbReference>
<dbReference type="Proteomes" id="UP000239480">
    <property type="component" value="Unassembled WGS sequence"/>
</dbReference>
<keyword evidence="4 7" id="KW-0133">Cell shape</keyword>
<dbReference type="PROSITE" id="PS52029">
    <property type="entry name" value="LD_TPASE"/>
    <property type="match status" value="1"/>
</dbReference>
<dbReference type="InterPro" id="IPR036366">
    <property type="entry name" value="PGBDSf"/>
</dbReference>
<dbReference type="GO" id="GO:0008360">
    <property type="term" value="P:regulation of cell shape"/>
    <property type="evidence" value="ECO:0007669"/>
    <property type="project" value="UniProtKB-UniRule"/>
</dbReference>
<dbReference type="SUPFAM" id="SSF47090">
    <property type="entry name" value="PGBD-like"/>
    <property type="match status" value="1"/>
</dbReference>
<keyword evidence="3" id="KW-0808">Transferase</keyword>
<dbReference type="GO" id="GO:0004180">
    <property type="term" value="F:carboxypeptidase activity"/>
    <property type="evidence" value="ECO:0007669"/>
    <property type="project" value="UniProtKB-ARBA"/>
</dbReference>
<dbReference type="GO" id="GO:0071555">
    <property type="term" value="P:cell wall organization"/>
    <property type="evidence" value="ECO:0007669"/>
    <property type="project" value="UniProtKB-UniRule"/>
</dbReference>
<sequence>MRWIRACLLATSVTAAAAGGLSPASAQTEAAQITAALEALPSGVAEVGGVRIVATDFIRDFYALRDGRVAWFDTPAADSLLTEMTQALTQGFLPPDFHLPRLFDLHEAAINGGPAEVATFEIVATDAAARLIHFMVFGKVDPAAMDAAWNFERPVIEADPVAVVNKALEAGGFSELMGELAIRDEQYLLLVEALRTYREIEAAGGWPQVPEGAPLKVGMDDPRVPTLLERLAVEGDFEGIETEDTTYSTAVQLAVVRYQRRHGLEADGVVGPRTLASLNAPVTDRIDKLRLSLERFRWFVRGLEDDFVLVNIAGARTFLVLDGQLAWTTRSITGSAYRQTPVFRDDITYMEFNPTWTVPNSIFVKDKLERIRKDSGYLERNNYIVRDRASGKIVSASSVNWGASNPGVALVQQPGPNNALGLVKFMFPNKHAVYLHDTNDRSLFDRDTRNLSSGCVRIENPFVFAGLLMQEDPSWTQGRMDEILASGKTTRVDLPRPMPVLLTYWTAWVEDDVVHFREDPYERDGRVLKALNAAF</sequence>
<dbReference type="PANTHER" id="PTHR41533:SF2">
    <property type="entry name" value="BLR7131 PROTEIN"/>
    <property type="match status" value="1"/>
</dbReference>
<dbReference type="Pfam" id="PF01471">
    <property type="entry name" value="PG_binding_1"/>
    <property type="match status" value="1"/>
</dbReference>
<dbReference type="InterPro" id="IPR036365">
    <property type="entry name" value="PGBD-like_sf"/>
</dbReference>
<dbReference type="Gene3D" id="2.40.440.10">
    <property type="entry name" value="L,D-transpeptidase catalytic domain-like"/>
    <property type="match status" value="1"/>
</dbReference>
<comment type="pathway">
    <text evidence="1 7">Cell wall biogenesis; peptidoglycan biosynthesis.</text>
</comment>
<keyword evidence="8" id="KW-0732">Signal</keyword>
<evidence type="ECO:0000256" key="7">
    <source>
        <dbReference type="PROSITE-ProRule" id="PRU01373"/>
    </source>
</evidence>
<dbReference type="RefSeq" id="WP_245925101.1">
    <property type="nucleotide sequence ID" value="NZ_PVTD01000006.1"/>
</dbReference>
<dbReference type="GO" id="GO:0009252">
    <property type="term" value="P:peptidoglycan biosynthetic process"/>
    <property type="evidence" value="ECO:0007669"/>
    <property type="project" value="UniProtKB-UniPathway"/>
</dbReference>
<feature type="active site" description="Nucleophile" evidence="7">
    <location>
        <position position="455"/>
    </location>
</feature>
<comment type="caution">
    <text evidence="10">The sequence shown here is derived from an EMBL/GenBank/DDBJ whole genome shotgun (WGS) entry which is preliminary data.</text>
</comment>
<evidence type="ECO:0000313" key="10">
    <source>
        <dbReference type="EMBL" id="PRY22614.1"/>
    </source>
</evidence>
<organism evidence="10 11">
    <name type="scientific">Aliiruegeria haliotis</name>
    <dbReference type="NCBI Taxonomy" id="1280846"/>
    <lineage>
        <taxon>Bacteria</taxon>
        <taxon>Pseudomonadati</taxon>
        <taxon>Pseudomonadota</taxon>
        <taxon>Alphaproteobacteria</taxon>
        <taxon>Rhodobacterales</taxon>
        <taxon>Roseobacteraceae</taxon>
        <taxon>Aliiruegeria</taxon>
    </lineage>
</organism>
<reference evidence="10 11" key="1">
    <citation type="submission" date="2018-03" db="EMBL/GenBank/DDBJ databases">
        <title>Genomic Encyclopedia of Archaeal and Bacterial Type Strains, Phase II (KMG-II): from individual species to whole genera.</title>
        <authorList>
            <person name="Goeker M."/>
        </authorList>
    </citation>
    <scope>NUCLEOTIDE SEQUENCE [LARGE SCALE GENOMIC DNA]</scope>
    <source>
        <strain evidence="10 11">DSM 29328</strain>
    </source>
</reference>
<dbReference type="CDD" id="cd16913">
    <property type="entry name" value="YkuD_like"/>
    <property type="match status" value="1"/>
</dbReference>
<feature type="chain" id="PRO_5015702691" evidence="8">
    <location>
        <begin position="27"/>
        <end position="535"/>
    </location>
</feature>
<accession>A0A2T0RN49</accession>
<evidence type="ECO:0000256" key="4">
    <source>
        <dbReference type="ARBA" id="ARBA00022960"/>
    </source>
</evidence>